<proteinExistence type="inferred from homology"/>
<keyword evidence="6" id="KW-0614">Plasmid</keyword>
<geneLocation type="plasmid" evidence="6 7">
    <name>p.p-1</name>
</geneLocation>
<dbReference type="PANTHER" id="PTHR30158:SF3">
    <property type="entry name" value="MULTIDRUG EFFLUX PUMP SUBUNIT ACRA-RELATED"/>
    <property type="match status" value="1"/>
</dbReference>
<comment type="similarity">
    <text evidence="2">Belongs to the membrane fusion protein (MFP) (TC 8.A.1) family.</text>
</comment>
<evidence type="ECO:0000256" key="2">
    <source>
        <dbReference type="ARBA" id="ARBA00009477"/>
    </source>
</evidence>
<dbReference type="InterPro" id="IPR058626">
    <property type="entry name" value="MdtA-like_b-barrel"/>
</dbReference>
<dbReference type="AlphaFoldDB" id="A0A0U3NBZ8"/>
<dbReference type="Pfam" id="PF25967">
    <property type="entry name" value="RND-MFP_C"/>
    <property type="match status" value="1"/>
</dbReference>
<dbReference type="InterPro" id="IPR058625">
    <property type="entry name" value="MdtA-like_BSH"/>
</dbReference>
<dbReference type="Gene3D" id="2.40.420.20">
    <property type="match status" value="1"/>
</dbReference>
<dbReference type="Pfam" id="PF25917">
    <property type="entry name" value="BSH_RND"/>
    <property type="match status" value="1"/>
</dbReference>
<comment type="subcellular location">
    <subcellularLocation>
        <location evidence="1">Cell envelope</location>
    </subcellularLocation>
</comment>
<dbReference type="EMBL" id="CP013069">
    <property type="protein sequence ID" value="ALV30440.1"/>
    <property type="molecule type" value="Genomic_DNA"/>
</dbReference>
<gene>
    <name evidence="6" type="ORF">APZ00_24675</name>
</gene>
<feature type="domain" description="Multidrug resistance protein MdtA-like beta-barrel" evidence="4">
    <location>
        <begin position="205"/>
        <end position="294"/>
    </location>
</feature>
<reference evidence="6 7" key="1">
    <citation type="submission" date="2015-10" db="EMBL/GenBank/DDBJ databases">
        <title>The world's first case of liver abscess caused by Pannonibacter phragmitetus.</title>
        <authorList>
            <person name="Ming D."/>
            <person name="Wang M."/>
            <person name="Zhou Y."/>
            <person name="Jiang T."/>
            <person name="Hu S."/>
        </authorList>
    </citation>
    <scope>NUCLEOTIDE SEQUENCE [LARGE SCALE GENOMIC DNA]</scope>
    <source>
        <strain evidence="6 7">31801</strain>
        <plasmid evidence="6 7">p.p-1</plasmid>
    </source>
</reference>
<evidence type="ECO:0000313" key="6">
    <source>
        <dbReference type="EMBL" id="ALV30440.1"/>
    </source>
</evidence>
<dbReference type="PANTHER" id="PTHR30158">
    <property type="entry name" value="ACRA/E-RELATED COMPONENT OF DRUG EFFLUX TRANSPORTER"/>
    <property type="match status" value="1"/>
</dbReference>
<feature type="domain" description="Multidrug resistance protein MdtA-like barrel-sandwich hybrid" evidence="3">
    <location>
        <begin position="58"/>
        <end position="199"/>
    </location>
</feature>
<evidence type="ECO:0000259" key="4">
    <source>
        <dbReference type="Pfam" id="PF25944"/>
    </source>
</evidence>
<accession>A0A0U3NBZ8</accession>
<protein>
    <submittedName>
        <fullName evidence="6">Uncharacterized protein</fullName>
    </submittedName>
</protein>
<dbReference type="GO" id="GO:0005886">
    <property type="term" value="C:plasma membrane"/>
    <property type="evidence" value="ECO:0007669"/>
    <property type="project" value="TreeGrafter"/>
</dbReference>
<dbReference type="Gene3D" id="2.40.30.170">
    <property type="match status" value="1"/>
</dbReference>
<dbReference type="GO" id="GO:0022857">
    <property type="term" value="F:transmembrane transporter activity"/>
    <property type="evidence" value="ECO:0007669"/>
    <property type="project" value="InterPro"/>
</dbReference>
<dbReference type="InterPro" id="IPR006143">
    <property type="entry name" value="RND_pump_MFP"/>
</dbReference>
<evidence type="ECO:0000259" key="3">
    <source>
        <dbReference type="Pfam" id="PF25917"/>
    </source>
</evidence>
<dbReference type="Gene3D" id="1.10.287.470">
    <property type="entry name" value="Helix hairpin bin"/>
    <property type="match status" value="1"/>
</dbReference>
<dbReference type="GO" id="GO:0030313">
    <property type="term" value="C:cell envelope"/>
    <property type="evidence" value="ECO:0007669"/>
    <property type="project" value="UniProtKB-SubCell"/>
</dbReference>
<dbReference type="Pfam" id="PF25944">
    <property type="entry name" value="Beta-barrel_RND"/>
    <property type="match status" value="1"/>
</dbReference>
<evidence type="ECO:0000256" key="1">
    <source>
        <dbReference type="ARBA" id="ARBA00004196"/>
    </source>
</evidence>
<evidence type="ECO:0000313" key="7">
    <source>
        <dbReference type="Proteomes" id="UP000064921"/>
    </source>
</evidence>
<dbReference type="NCBIfam" id="TIGR01730">
    <property type="entry name" value="RND_mfp"/>
    <property type="match status" value="1"/>
</dbReference>
<keyword evidence="7" id="KW-1185">Reference proteome</keyword>
<dbReference type="SUPFAM" id="SSF111369">
    <property type="entry name" value="HlyD-like secretion proteins"/>
    <property type="match status" value="1"/>
</dbReference>
<feature type="domain" description="Multidrug resistance protein MdtA-like C-terminal permuted SH3" evidence="5">
    <location>
        <begin position="298"/>
        <end position="359"/>
    </location>
</feature>
<organism evidence="6 7">
    <name type="scientific">Pannonibacter phragmitetus</name>
    <dbReference type="NCBI Taxonomy" id="121719"/>
    <lineage>
        <taxon>Bacteria</taxon>
        <taxon>Pseudomonadati</taxon>
        <taxon>Pseudomonadota</taxon>
        <taxon>Alphaproteobacteria</taxon>
        <taxon>Hyphomicrobiales</taxon>
        <taxon>Stappiaceae</taxon>
        <taxon>Pannonibacter</taxon>
    </lineage>
</organism>
<evidence type="ECO:0000259" key="5">
    <source>
        <dbReference type="Pfam" id="PF25967"/>
    </source>
</evidence>
<dbReference type="InterPro" id="IPR058627">
    <property type="entry name" value="MdtA-like_C"/>
</dbReference>
<dbReference type="KEGG" id="pphr:APZ00_24675"/>
<dbReference type="Gene3D" id="2.40.50.100">
    <property type="match status" value="1"/>
</dbReference>
<name>A0A0U3NBZ8_9HYPH</name>
<dbReference type="GO" id="GO:0046677">
    <property type="term" value="P:response to antibiotic"/>
    <property type="evidence" value="ECO:0007669"/>
    <property type="project" value="TreeGrafter"/>
</dbReference>
<dbReference type="Proteomes" id="UP000064921">
    <property type="component" value="Plasmid p.p-1"/>
</dbReference>
<sequence length="393" mass="41381">MGWLCLLLPAALLSGCNPGETGQQPSGQGAVEAGYITLHSQSVPYNVELRGRVVALATAEVRPQVDGIVRKVVFSEGREVKAGDVLYEIDDRKFKAALMSANAAVSKAAAVTASAQMTYDRNKTLFDKAAVSSQTLEDAQSTLLQAKASQEAALADAEVARINFDNATIRAPISGQTGVSAVSAGALVTENQTSALTVIRQVDSVYVDLADTSANLLRIRGETEAGRLARPTGQPLPVRLRLETGRDYDQEGTVSLADMVVGETTGTFTVRAVFQNPQRVLVPGMFVTAFVEIGSLPQAFLIPQLALTRNADGSAAVYIVSEGKAKLQQVTASTTSGHSWIVMDGVKDGDMLIVDGFQKISDGTQVKPVEAVIDEDGVVRQSLSAAPAGSESK</sequence>